<dbReference type="PANTHER" id="PTHR11475">
    <property type="entry name" value="OXIDASE/PEROXIDASE"/>
    <property type="match status" value="1"/>
</dbReference>
<keyword evidence="1" id="KW-0560">Oxidoreductase</keyword>
<dbReference type="Gene3D" id="1.10.640.10">
    <property type="entry name" value="Haem peroxidase domain superfamily, animal type"/>
    <property type="match status" value="1"/>
</dbReference>
<dbReference type="InterPro" id="IPR010255">
    <property type="entry name" value="Haem_peroxidase_sf"/>
</dbReference>
<sequence>EFYPRLDQFNRTTQFGGFNFVDGTLHSDRLIFQGGPDSIIRGFMSLPVKRPQRLTTAITENMFGSTDLGTINIQRGRDHGLPPYIKFRRLCGLSTPRTFDDVIF</sequence>
<dbReference type="PANTHER" id="PTHR11475:SF85">
    <property type="entry name" value="SHKT DOMAIN-CONTAINING PROTEIN"/>
    <property type="match status" value="1"/>
</dbReference>
<dbReference type="WBParaSite" id="ACRNAN_scaffold22057.g21249.t1">
    <property type="protein sequence ID" value="ACRNAN_scaffold22057.g21249.t1"/>
    <property type="gene ID" value="ACRNAN_scaffold22057.g21249"/>
</dbReference>
<dbReference type="GO" id="GO:0020037">
    <property type="term" value="F:heme binding"/>
    <property type="evidence" value="ECO:0007669"/>
    <property type="project" value="InterPro"/>
</dbReference>
<dbReference type="PROSITE" id="PS50292">
    <property type="entry name" value="PEROXIDASE_3"/>
    <property type="match status" value="1"/>
</dbReference>
<reference evidence="3" key="1">
    <citation type="submission" date="2022-11" db="UniProtKB">
        <authorList>
            <consortium name="WormBaseParasite"/>
        </authorList>
    </citation>
    <scope>IDENTIFICATION</scope>
</reference>
<dbReference type="AlphaFoldDB" id="A0A914DCU9"/>
<organism evidence="2 3">
    <name type="scientific">Acrobeloides nanus</name>
    <dbReference type="NCBI Taxonomy" id="290746"/>
    <lineage>
        <taxon>Eukaryota</taxon>
        <taxon>Metazoa</taxon>
        <taxon>Ecdysozoa</taxon>
        <taxon>Nematoda</taxon>
        <taxon>Chromadorea</taxon>
        <taxon>Rhabditida</taxon>
        <taxon>Tylenchina</taxon>
        <taxon>Cephalobomorpha</taxon>
        <taxon>Cephaloboidea</taxon>
        <taxon>Cephalobidae</taxon>
        <taxon>Acrobeloides</taxon>
    </lineage>
</organism>
<dbReference type="Pfam" id="PF03098">
    <property type="entry name" value="An_peroxidase"/>
    <property type="match status" value="1"/>
</dbReference>
<proteinExistence type="predicted"/>
<evidence type="ECO:0000313" key="2">
    <source>
        <dbReference type="Proteomes" id="UP000887540"/>
    </source>
</evidence>
<keyword evidence="1" id="KW-0575">Peroxidase</keyword>
<dbReference type="GO" id="GO:0006979">
    <property type="term" value="P:response to oxidative stress"/>
    <property type="evidence" value="ECO:0007669"/>
    <property type="project" value="InterPro"/>
</dbReference>
<protein>
    <submittedName>
        <fullName evidence="3">Peroxidase</fullName>
    </submittedName>
</protein>
<name>A0A914DCU9_9BILA</name>
<dbReference type="GO" id="GO:0005615">
    <property type="term" value="C:extracellular space"/>
    <property type="evidence" value="ECO:0007669"/>
    <property type="project" value="TreeGrafter"/>
</dbReference>
<accession>A0A914DCU9</accession>
<dbReference type="GO" id="GO:0004601">
    <property type="term" value="F:peroxidase activity"/>
    <property type="evidence" value="ECO:0007669"/>
    <property type="project" value="UniProtKB-KW"/>
</dbReference>
<dbReference type="InterPro" id="IPR037120">
    <property type="entry name" value="Haem_peroxidase_sf_animal"/>
</dbReference>
<evidence type="ECO:0000313" key="3">
    <source>
        <dbReference type="WBParaSite" id="ACRNAN_scaffold22057.g21249.t1"/>
    </source>
</evidence>
<keyword evidence="2" id="KW-1185">Reference proteome</keyword>
<dbReference type="SUPFAM" id="SSF48113">
    <property type="entry name" value="Heme-dependent peroxidases"/>
    <property type="match status" value="1"/>
</dbReference>
<evidence type="ECO:0000256" key="1">
    <source>
        <dbReference type="ARBA" id="ARBA00022559"/>
    </source>
</evidence>
<dbReference type="Proteomes" id="UP000887540">
    <property type="component" value="Unplaced"/>
</dbReference>
<dbReference type="InterPro" id="IPR019791">
    <property type="entry name" value="Haem_peroxidase_animal"/>
</dbReference>